<dbReference type="EMBL" id="BJWL01000024">
    <property type="protein sequence ID" value="GFZ14707.1"/>
    <property type="molecule type" value="Genomic_DNA"/>
</dbReference>
<reference evidence="1 2" key="1">
    <citation type="submission" date="2019-07" db="EMBL/GenBank/DDBJ databases">
        <title>De Novo Assembly of kiwifruit Actinidia rufa.</title>
        <authorList>
            <person name="Sugita-Konishi S."/>
            <person name="Sato K."/>
            <person name="Mori E."/>
            <person name="Abe Y."/>
            <person name="Kisaki G."/>
            <person name="Hamano K."/>
            <person name="Suezawa K."/>
            <person name="Otani M."/>
            <person name="Fukuda T."/>
            <person name="Manabe T."/>
            <person name="Gomi K."/>
            <person name="Tabuchi M."/>
            <person name="Akimitsu K."/>
            <person name="Kataoka I."/>
        </authorList>
    </citation>
    <scope>NUCLEOTIDE SEQUENCE [LARGE SCALE GENOMIC DNA]</scope>
    <source>
        <strain evidence="2">cv. Fuchu</strain>
    </source>
</reference>
<evidence type="ECO:0000313" key="1">
    <source>
        <dbReference type="EMBL" id="GFZ14707.1"/>
    </source>
</evidence>
<proteinExistence type="predicted"/>
<keyword evidence="2" id="KW-1185">Reference proteome</keyword>
<comment type="caution">
    <text evidence="1">The sequence shown here is derived from an EMBL/GenBank/DDBJ whole genome shotgun (WGS) entry which is preliminary data.</text>
</comment>
<accession>A0A7J0GV30</accession>
<protein>
    <submittedName>
        <fullName evidence="1">Uncharacterized protein</fullName>
    </submittedName>
</protein>
<evidence type="ECO:0000313" key="2">
    <source>
        <dbReference type="Proteomes" id="UP000585474"/>
    </source>
</evidence>
<gene>
    <name evidence="1" type="ORF">Acr_24g0008970</name>
</gene>
<name>A0A7J0GV30_9ERIC</name>
<organism evidence="1 2">
    <name type="scientific">Actinidia rufa</name>
    <dbReference type="NCBI Taxonomy" id="165716"/>
    <lineage>
        <taxon>Eukaryota</taxon>
        <taxon>Viridiplantae</taxon>
        <taxon>Streptophyta</taxon>
        <taxon>Embryophyta</taxon>
        <taxon>Tracheophyta</taxon>
        <taxon>Spermatophyta</taxon>
        <taxon>Magnoliopsida</taxon>
        <taxon>eudicotyledons</taxon>
        <taxon>Gunneridae</taxon>
        <taxon>Pentapetalae</taxon>
        <taxon>asterids</taxon>
        <taxon>Ericales</taxon>
        <taxon>Actinidiaceae</taxon>
        <taxon>Actinidia</taxon>
    </lineage>
</organism>
<dbReference type="AlphaFoldDB" id="A0A7J0GV30"/>
<dbReference type="Proteomes" id="UP000585474">
    <property type="component" value="Unassembled WGS sequence"/>
</dbReference>
<sequence>MNERTPTRPKSTGCFLAFRGRARREREPGRALAERCLRGGSWRSDANVKPNIVASIARALSRRALLSLWRLDPNAKPTFVLHYCCYNARRPIVGHHSCEPPISLSFSL</sequence>